<comment type="similarity">
    <text evidence="1">Belongs to the amidase family.</text>
</comment>
<protein>
    <submittedName>
        <fullName evidence="6">Related to acetamidase</fullName>
    </submittedName>
</protein>
<dbReference type="PANTHER" id="PTHR46072:SF2">
    <property type="entry name" value="AMIDASE (EUROFUNG)"/>
    <property type="match status" value="1"/>
</dbReference>
<feature type="active site" description="Charge relay system" evidence="3">
    <location>
        <position position="192"/>
    </location>
</feature>
<feature type="active site" description="Acyl-ester intermediate" evidence="3">
    <location>
        <position position="216"/>
    </location>
</feature>
<feature type="active site" description="Charge relay system" evidence="3">
    <location>
        <position position="117"/>
    </location>
</feature>
<evidence type="ECO:0000313" key="6">
    <source>
        <dbReference type="EMBL" id="CZT21676.1"/>
    </source>
</evidence>
<dbReference type="EMBL" id="FJUY01000011">
    <property type="protein sequence ID" value="CZT21676.1"/>
    <property type="molecule type" value="Genomic_DNA"/>
</dbReference>
<feature type="domain" description="Amidase" evidence="5">
    <location>
        <begin position="62"/>
        <end position="517"/>
    </location>
</feature>
<dbReference type="GeneID" id="35602656"/>
<dbReference type="SUPFAM" id="SSF75304">
    <property type="entry name" value="Amidase signature (AS) enzymes"/>
    <property type="match status" value="1"/>
</dbReference>
<dbReference type="InterPro" id="IPR023631">
    <property type="entry name" value="Amidase_dom"/>
</dbReference>
<evidence type="ECO:0000256" key="4">
    <source>
        <dbReference type="PIRSR" id="PIRSR001221-2"/>
    </source>
</evidence>
<keyword evidence="2" id="KW-0378">Hydrolase</keyword>
<feature type="binding site" evidence="4">
    <location>
        <begin position="213"/>
        <end position="216"/>
    </location>
    <ligand>
        <name>substrate</name>
    </ligand>
</feature>
<accession>A0A2D3VD23</accession>
<dbReference type="OrthoDB" id="6428749at2759"/>
<name>A0A2D3VD23_9PEZI</name>
<feature type="binding site" evidence="4">
    <location>
        <position position="166"/>
    </location>
    <ligand>
        <name>substrate</name>
    </ligand>
</feature>
<evidence type="ECO:0000313" key="7">
    <source>
        <dbReference type="Proteomes" id="UP000225277"/>
    </source>
</evidence>
<evidence type="ECO:0000256" key="3">
    <source>
        <dbReference type="PIRSR" id="PIRSR001221-1"/>
    </source>
</evidence>
<dbReference type="GO" id="GO:0016787">
    <property type="term" value="F:hydrolase activity"/>
    <property type="evidence" value="ECO:0007669"/>
    <property type="project" value="UniProtKB-KW"/>
</dbReference>
<evidence type="ECO:0000259" key="5">
    <source>
        <dbReference type="Pfam" id="PF01425"/>
    </source>
</evidence>
<evidence type="ECO:0000256" key="2">
    <source>
        <dbReference type="ARBA" id="ARBA00022801"/>
    </source>
</evidence>
<evidence type="ECO:0000256" key="1">
    <source>
        <dbReference type="ARBA" id="ARBA00009199"/>
    </source>
</evidence>
<dbReference type="InterPro" id="IPR036928">
    <property type="entry name" value="AS_sf"/>
</dbReference>
<reference evidence="6 7" key="1">
    <citation type="submission" date="2016-03" db="EMBL/GenBank/DDBJ databases">
        <authorList>
            <person name="Ploux O."/>
        </authorList>
    </citation>
    <scope>NUCLEOTIDE SEQUENCE [LARGE SCALE GENOMIC DNA]</scope>
    <source>
        <strain evidence="6 7">URUG2</strain>
    </source>
</reference>
<proteinExistence type="inferred from homology"/>
<dbReference type="Proteomes" id="UP000225277">
    <property type="component" value="Unassembled WGS sequence"/>
</dbReference>
<keyword evidence="7" id="KW-1185">Reference proteome</keyword>
<dbReference type="STRING" id="112498.A0A2D3VD23"/>
<dbReference type="PIRSF" id="PIRSF001221">
    <property type="entry name" value="Amidase_fungi"/>
    <property type="match status" value="1"/>
</dbReference>
<sequence>MESLGSERPPWQTIVDKKREIRNQLIEPYAGSEITGGNIVSINDVDSLAERIAKSELTARDVALAYIQKAVHAHEKTNCLTEILFDDALRRANELDEYLSKHGKTVGPLHGVVMTLKDQFDVQSFDTTIGYVGRALRPATQNSLLVDILRVLGCLIIAKSNLPQSIMWCESFNNLWGLTTHPLDPNLTPGGSTGGEGALLAEYGSLVGWGTDIGGSVRIPAHMNGLYSLKPSSGRLPYEGCQVSTAGQEHVPSVVGPMARSLASIEKVTKLVIGARPWEHDPTCHPLEWREDSHLEIQSRPLVVGLLVDDGCVKVHPPIERVLLEVAEKLRQAGHVIVPWTSDGHQDAIDIMDKYYTADGGEDIKRDVAASGEPFIPHVQALVSRAPAISVYEYWALNRQKRAVQKQYLEKWNRAGPPKVDVLLTPVMPHPAVPHGSCKWVGYTKVWNLLDYTALVLPAGKVDKFVDVGKDDPGFSLYEPRSEVDGFNWSLYDPDAMHGLPIGIQVVGRRLEEEKVLGAGKVIDDLLRRAGS</sequence>
<feature type="binding site" evidence="4">
    <location>
        <position position="192"/>
    </location>
    <ligand>
        <name>substrate</name>
    </ligand>
</feature>
<gene>
    <name evidence="6" type="ORF">RCC_07541</name>
</gene>
<dbReference type="PANTHER" id="PTHR46072">
    <property type="entry name" value="AMIDASE-RELATED-RELATED"/>
    <property type="match status" value="1"/>
</dbReference>
<dbReference type="Gene3D" id="3.90.1300.10">
    <property type="entry name" value="Amidase signature (AS) domain"/>
    <property type="match status" value="1"/>
</dbReference>
<dbReference type="RefSeq" id="XP_023628565.1">
    <property type="nucleotide sequence ID" value="XM_023772797.1"/>
</dbReference>
<organism evidence="6 7">
    <name type="scientific">Ramularia collo-cygni</name>
    <dbReference type="NCBI Taxonomy" id="112498"/>
    <lineage>
        <taxon>Eukaryota</taxon>
        <taxon>Fungi</taxon>
        <taxon>Dikarya</taxon>
        <taxon>Ascomycota</taxon>
        <taxon>Pezizomycotina</taxon>
        <taxon>Dothideomycetes</taxon>
        <taxon>Dothideomycetidae</taxon>
        <taxon>Mycosphaerellales</taxon>
        <taxon>Mycosphaerellaceae</taxon>
        <taxon>Ramularia</taxon>
    </lineage>
</organism>
<dbReference type="Pfam" id="PF01425">
    <property type="entry name" value="Amidase"/>
    <property type="match status" value="1"/>
</dbReference>
<dbReference type="AlphaFoldDB" id="A0A2D3VD23"/>